<accession>A0ABX9MZP1</accession>
<keyword evidence="3" id="KW-1185">Reference proteome</keyword>
<protein>
    <submittedName>
        <fullName evidence="2">Mannose-1-phosphate guanylyltransferase</fullName>
    </submittedName>
</protein>
<dbReference type="Pfam" id="PF00483">
    <property type="entry name" value="NTP_transferase"/>
    <property type="match status" value="1"/>
</dbReference>
<dbReference type="EMBL" id="NQOU01000003">
    <property type="protein sequence ID" value="RII82922.1"/>
    <property type="molecule type" value="Genomic_DNA"/>
</dbReference>
<evidence type="ECO:0000259" key="1">
    <source>
        <dbReference type="Pfam" id="PF00483"/>
    </source>
</evidence>
<dbReference type="NCBIfam" id="NF045761">
    <property type="entry name" value="NAMPUrTaseMurU"/>
    <property type="match status" value="1"/>
</dbReference>
<keyword evidence="2" id="KW-0808">Transferase</keyword>
<keyword evidence="2" id="KW-0548">Nucleotidyltransferase</keyword>
<dbReference type="SUPFAM" id="SSF53448">
    <property type="entry name" value="Nucleotide-diphospho-sugar transferases"/>
    <property type="match status" value="1"/>
</dbReference>
<dbReference type="InterPro" id="IPR050486">
    <property type="entry name" value="Mannose-1P_guanyltransferase"/>
</dbReference>
<comment type="caution">
    <text evidence="2">The sequence shown here is derived from an EMBL/GenBank/DDBJ whole genome shotgun (WGS) entry which is preliminary data.</text>
</comment>
<dbReference type="InterPro" id="IPR029044">
    <property type="entry name" value="Nucleotide-diphossugar_trans"/>
</dbReference>
<proteinExistence type="predicted"/>
<sequence length="231" mass="25695">MRAMILAAGRGERMRPLTDHTPKPLLPVAGKPLIVWHIERLVEAGITEIVVNHAWLGKKIEAALGNGSAFGATLEYSPEEHALETAGGIAKALPLLGEQPFLVMNGDVWCDWLPRHAAKHAHTLQEQEKNAWLLLVDNPDHHPNGDFYLDTTDELRHSNGCRTDRKLTFSGIGVYQPAMFSSIPSNEPARLAPVLCKAMDKHEVIGAHYNGYWIDVGTPDRLHVLERKLQF</sequence>
<dbReference type="InterPro" id="IPR005835">
    <property type="entry name" value="NTP_transferase_dom"/>
</dbReference>
<dbReference type="CDD" id="cd06422">
    <property type="entry name" value="NTP_transferase_like_1"/>
    <property type="match status" value="1"/>
</dbReference>
<dbReference type="GO" id="GO:0016779">
    <property type="term" value="F:nucleotidyltransferase activity"/>
    <property type="evidence" value="ECO:0007669"/>
    <property type="project" value="UniProtKB-KW"/>
</dbReference>
<dbReference type="Gene3D" id="3.90.550.10">
    <property type="entry name" value="Spore Coat Polysaccharide Biosynthesis Protein SpsA, Chain A"/>
    <property type="match status" value="1"/>
</dbReference>
<gene>
    <name evidence="2" type="ORF">CJO09_10160</name>
</gene>
<dbReference type="InterPro" id="IPR054790">
    <property type="entry name" value="MurU"/>
</dbReference>
<organism evidence="2 3">
    <name type="scientific">Neopusillimonas maritima</name>
    <dbReference type="NCBI Taxonomy" id="2026239"/>
    <lineage>
        <taxon>Bacteria</taxon>
        <taxon>Pseudomonadati</taxon>
        <taxon>Pseudomonadota</taxon>
        <taxon>Betaproteobacteria</taxon>
        <taxon>Burkholderiales</taxon>
        <taxon>Alcaligenaceae</taxon>
        <taxon>Neopusillimonas</taxon>
    </lineage>
</organism>
<evidence type="ECO:0000313" key="2">
    <source>
        <dbReference type="EMBL" id="RII82922.1"/>
    </source>
</evidence>
<dbReference type="Proteomes" id="UP000266483">
    <property type="component" value="Unassembled WGS sequence"/>
</dbReference>
<dbReference type="PANTHER" id="PTHR22572">
    <property type="entry name" value="SUGAR-1-PHOSPHATE GUANYL TRANSFERASE"/>
    <property type="match status" value="1"/>
</dbReference>
<name>A0ABX9MZP1_9BURK</name>
<dbReference type="RefSeq" id="WP_119442236.1">
    <property type="nucleotide sequence ID" value="NZ_CP170494.1"/>
</dbReference>
<evidence type="ECO:0000313" key="3">
    <source>
        <dbReference type="Proteomes" id="UP000266483"/>
    </source>
</evidence>
<feature type="domain" description="Nucleotidyl transferase" evidence="1">
    <location>
        <begin position="3"/>
        <end position="227"/>
    </location>
</feature>
<reference evidence="2 3" key="1">
    <citation type="submission" date="2017-08" db="EMBL/GenBank/DDBJ databases">
        <title>Pusillimonas indicus sp. nov., a member of the family Alcaligenaceae isolated from surface seawater.</title>
        <authorList>
            <person name="Li J."/>
        </authorList>
    </citation>
    <scope>NUCLEOTIDE SEQUENCE [LARGE SCALE GENOMIC DNA]</scope>
    <source>
        <strain evidence="2 3">17-4A</strain>
    </source>
</reference>